<evidence type="ECO:0000313" key="7">
    <source>
        <dbReference type="Proteomes" id="UP000195089"/>
    </source>
</evidence>
<comment type="caution">
    <text evidence="6">The sequence shown here is derived from an EMBL/GenBank/DDBJ whole genome shotgun (WGS) entry which is preliminary data.</text>
</comment>
<dbReference type="Pfam" id="PF00005">
    <property type="entry name" value="ABC_tran"/>
    <property type="match status" value="2"/>
</dbReference>
<dbReference type="Gene3D" id="3.40.50.300">
    <property type="entry name" value="P-loop containing nucleotide triphosphate hydrolases"/>
    <property type="match status" value="2"/>
</dbReference>
<sequence>MIEKYKHGKVKKLFEVKTLILLQVNALSKLYGAETILANIKLEVQTKDRIALVGRNGAGKSTLLKIIAGELSHDGGEIIKPKDVSIGYLAQNTGLETSLTIWDEMLTVFTHLQQMETKLRRLEQEMGKEENFSNEATYERLLADYDQLQLDYKDQGGYQYEADIRSILSGLGFPVETHQTTISTLSGGQKTRLALGKLLLTKPDLLILDEPTNHLDIETLTWLEQYLQGYPGAILIVSHDRYFLDKLVTQVYEISNKESRRFVGNYSKYLDLKSALYEQELKRYEKQQDEIAKLEDFVQKNIARASTTKRAQSRRKQLDRMELLTRPLGDSKSASFHFDIEKQSGNDVLQVKDATIGYDKDPIIEHVTMRLTRGDSVALVGPNGIGKSTLLKSIVNKLPLLHGDVSFGSNVSVGYYDQEQANLTSSKRVLNELWDEYPLQPEKEIRTILGNFLFTGDDVLKPVSSLSGGQKARLALAKLMMQKSNLLILDEPTNHLDLNSKEILENALIDYPGTLLFVSHDRYFINRVTTTVIELSTEGAQEYLGDYDYYVEKKNEMIERAEFEQQEQQENQAPVQKTVAPEKLNYLEEKERKKLERQRTRKIEELEQNIVQFEEEIATLEDQLCLPEIYADYEKASEITTKKQTLQEQLDACMAEWEELHL</sequence>
<dbReference type="Pfam" id="PF16326">
    <property type="entry name" value="ABC_tran_CTD"/>
    <property type="match status" value="1"/>
</dbReference>
<dbReference type="InterPro" id="IPR003593">
    <property type="entry name" value="AAA+_ATPase"/>
</dbReference>
<evidence type="ECO:0000259" key="5">
    <source>
        <dbReference type="PROSITE" id="PS50893"/>
    </source>
</evidence>
<protein>
    <submittedName>
        <fullName evidence="6">ABC transporter ATP-binding protein</fullName>
    </submittedName>
</protein>
<dbReference type="AlphaFoldDB" id="A0A243BM22"/>
<dbReference type="GO" id="GO:0016887">
    <property type="term" value="F:ATP hydrolysis activity"/>
    <property type="evidence" value="ECO:0007669"/>
    <property type="project" value="InterPro"/>
</dbReference>
<evidence type="ECO:0000256" key="3">
    <source>
        <dbReference type="ARBA" id="ARBA00022840"/>
    </source>
</evidence>
<feature type="domain" description="ABC transporter" evidence="5">
    <location>
        <begin position="349"/>
        <end position="563"/>
    </location>
</feature>
<evidence type="ECO:0000256" key="4">
    <source>
        <dbReference type="SAM" id="Coils"/>
    </source>
</evidence>
<keyword evidence="1" id="KW-0677">Repeat</keyword>
<dbReference type="InterPro" id="IPR017871">
    <property type="entry name" value="ABC_transporter-like_CS"/>
</dbReference>
<keyword evidence="2" id="KW-0547">Nucleotide-binding</keyword>
<keyword evidence="4" id="KW-0175">Coiled coil</keyword>
<feature type="coiled-coil region" evidence="4">
    <location>
        <begin position="596"/>
        <end position="656"/>
    </location>
</feature>
<gene>
    <name evidence="6" type="ORF">BK742_04280</name>
</gene>
<dbReference type="CDD" id="cd03221">
    <property type="entry name" value="ABCF_EF-3"/>
    <property type="match status" value="2"/>
</dbReference>
<organism evidence="6 7">
    <name type="scientific">Bacillus thuringiensis serovar pingluonsis</name>
    <dbReference type="NCBI Taxonomy" id="180881"/>
    <lineage>
        <taxon>Bacteria</taxon>
        <taxon>Bacillati</taxon>
        <taxon>Bacillota</taxon>
        <taxon>Bacilli</taxon>
        <taxon>Bacillales</taxon>
        <taxon>Bacillaceae</taxon>
        <taxon>Bacillus</taxon>
        <taxon>Bacillus cereus group</taxon>
    </lineage>
</organism>
<dbReference type="Pfam" id="PF12848">
    <property type="entry name" value="ABC_tran_Xtn"/>
    <property type="match status" value="1"/>
</dbReference>
<dbReference type="PROSITE" id="PS50893">
    <property type="entry name" value="ABC_TRANSPORTER_2"/>
    <property type="match status" value="2"/>
</dbReference>
<accession>A0A243BM22</accession>
<dbReference type="InterPro" id="IPR003439">
    <property type="entry name" value="ABC_transporter-like_ATP-bd"/>
</dbReference>
<evidence type="ECO:0000256" key="2">
    <source>
        <dbReference type="ARBA" id="ARBA00022741"/>
    </source>
</evidence>
<dbReference type="FunFam" id="1.10.287.380:FF:000006">
    <property type="entry name" value="ABC transporter ATP-binding protein"/>
    <property type="match status" value="1"/>
</dbReference>
<dbReference type="Proteomes" id="UP000195089">
    <property type="component" value="Unassembled WGS sequence"/>
</dbReference>
<evidence type="ECO:0000256" key="1">
    <source>
        <dbReference type="ARBA" id="ARBA00022737"/>
    </source>
</evidence>
<dbReference type="Gene3D" id="1.10.287.380">
    <property type="entry name" value="Valyl-tRNA synthetase, C-terminal domain"/>
    <property type="match status" value="1"/>
</dbReference>
<dbReference type="InterPro" id="IPR032781">
    <property type="entry name" value="ABC_tran_Xtn"/>
</dbReference>
<feature type="domain" description="ABC transporter" evidence="5">
    <location>
        <begin position="22"/>
        <end position="281"/>
    </location>
</feature>
<dbReference type="EMBL" id="NFDL01000017">
    <property type="protein sequence ID" value="OTY48224.1"/>
    <property type="molecule type" value="Genomic_DNA"/>
</dbReference>
<reference evidence="6 7" key="1">
    <citation type="submission" date="2016-10" db="EMBL/GenBank/DDBJ databases">
        <title>Comparative genomics of Bacillus thuringiensis reveals a path to pathogens against multiple invertebrate hosts.</title>
        <authorList>
            <person name="Zheng J."/>
            <person name="Gao Q."/>
            <person name="Liu H."/>
            <person name="Peng D."/>
            <person name="Ruan L."/>
            <person name="Sun M."/>
        </authorList>
    </citation>
    <scope>NUCLEOTIDE SEQUENCE [LARGE SCALE GENOMIC DNA]</scope>
    <source>
        <strain evidence="6">BGSC 4BX1</strain>
    </source>
</reference>
<dbReference type="FunFam" id="3.40.50.300:FF:000011">
    <property type="entry name" value="Putative ABC transporter ATP-binding component"/>
    <property type="match status" value="1"/>
</dbReference>
<dbReference type="InterPro" id="IPR051309">
    <property type="entry name" value="ABCF_ATPase"/>
</dbReference>
<dbReference type="SUPFAM" id="SSF52540">
    <property type="entry name" value="P-loop containing nucleoside triphosphate hydrolases"/>
    <property type="match status" value="2"/>
</dbReference>
<evidence type="ECO:0000313" key="6">
    <source>
        <dbReference type="EMBL" id="OTY48224.1"/>
    </source>
</evidence>
<dbReference type="SMART" id="SM00382">
    <property type="entry name" value="AAA"/>
    <property type="match status" value="2"/>
</dbReference>
<dbReference type="InterPro" id="IPR037118">
    <property type="entry name" value="Val-tRNA_synth_C_sf"/>
</dbReference>
<dbReference type="GO" id="GO:0003677">
    <property type="term" value="F:DNA binding"/>
    <property type="evidence" value="ECO:0007669"/>
    <property type="project" value="InterPro"/>
</dbReference>
<dbReference type="FunFam" id="3.40.50.300:FF:000309">
    <property type="entry name" value="ABC transporter ATP-binding protein"/>
    <property type="match status" value="1"/>
</dbReference>
<dbReference type="PANTHER" id="PTHR42855">
    <property type="entry name" value="ABC TRANSPORTER ATP-BINDING SUBUNIT"/>
    <property type="match status" value="1"/>
</dbReference>
<dbReference type="PANTHER" id="PTHR42855:SF2">
    <property type="entry name" value="DRUG RESISTANCE ABC TRANSPORTER,ATP-BINDING PROTEIN"/>
    <property type="match status" value="1"/>
</dbReference>
<keyword evidence="3 6" id="KW-0067">ATP-binding</keyword>
<name>A0A243BM22_BACTU</name>
<dbReference type="InterPro" id="IPR032524">
    <property type="entry name" value="ABC_tran_C"/>
</dbReference>
<proteinExistence type="predicted"/>
<dbReference type="PROSITE" id="PS00211">
    <property type="entry name" value="ABC_TRANSPORTER_1"/>
    <property type="match status" value="2"/>
</dbReference>
<dbReference type="GO" id="GO:0005524">
    <property type="term" value="F:ATP binding"/>
    <property type="evidence" value="ECO:0007669"/>
    <property type="project" value="UniProtKB-KW"/>
</dbReference>
<dbReference type="InterPro" id="IPR027417">
    <property type="entry name" value="P-loop_NTPase"/>
</dbReference>